<dbReference type="RefSeq" id="WP_044011837.1">
    <property type="nucleotide sequence ID" value="NZ_CCVW01000003.1"/>
</dbReference>
<dbReference type="Pfam" id="PF00375">
    <property type="entry name" value="SDF"/>
    <property type="match status" value="1"/>
</dbReference>
<comment type="similarity">
    <text evidence="2">Belongs to the dicarboxylate/amino acid:cation symporter (DAACS) (TC 2.A.23) family.</text>
</comment>
<feature type="transmembrane region" description="Helical" evidence="7">
    <location>
        <begin position="147"/>
        <end position="166"/>
    </location>
</feature>
<protein>
    <submittedName>
        <fullName evidence="8">Glutamate-aspartate carrier protein</fullName>
    </submittedName>
</protein>
<dbReference type="GO" id="GO:0015184">
    <property type="term" value="F:L-cystine transmembrane transporter activity"/>
    <property type="evidence" value="ECO:0007669"/>
    <property type="project" value="TreeGrafter"/>
</dbReference>
<feature type="transmembrane region" description="Helical" evidence="7">
    <location>
        <begin position="295"/>
        <end position="320"/>
    </location>
</feature>
<sequence>MCAQHTHQKKNWLNAPVLYALMIVLGIFSGYSDIPLLKTFGLFIADVFIKIFKCISLPIIALSIIVTLSNYNTDGSMRTVWRRAMTYTLGTTLVAAAISCLLYLMIHPGMIGSVKQASVEPQTSQLGYLQHIANLIPSTIFEPFLEHQVMGVLLIGIVIGIAIRYIPEPEAKQTITQFFRGAHGLFMVVTNWVIAVIPIGLYGFITTTVVQLRGGMAIKGIGSYLLIIVLANLIQGLVILPLWLKSQGIKPFAALKGMLPALSVAFFSKSSVGTLPVTMETAEKNLHVKPEISRFVLPLCTSLNMNGCAAFIFATVIYLMQNNGIEVSLAMMGLWVVIATVAAIGNAGVPMGCFFLSASLLASMNVPITLMGIILPFYSLIDMLETALNVWSDSCVAKVVDEKTNPKEAPIAQPELQVGLAN</sequence>
<dbReference type="OrthoDB" id="9766690at2"/>
<name>A0A078L456_9GAMM</name>
<evidence type="ECO:0000256" key="1">
    <source>
        <dbReference type="ARBA" id="ARBA00004141"/>
    </source>
</evidence>
<feature type="transmembrane region" description="Helical" evidence="7">
    <location>
        <begin position="43"/>
        <end position="66"/>
    </location>
</feature>
<evidence type="ECO:0000256" key="4">
    <source>
        <dbReference type="ARBA" id="ARBA00022692"/>
    </source>
</evidence>
<feature type="transmembrane region" description="Helical" evidence="7">
    <location>
        <begin position="178"/>
        <end position="201"/>
    </location>
</feature>
<feature type="transmembrane region" description="Helical" evidence="7">
    <location>
        <begin position="354"/>
        <end position="378"/>
    </location>
</feature>
<evidence type="ECO:0000256" key="6">
    <source>
        <dbReference type="ARBA" id="ARBA00023136"/>
    </source>
</evidence>
<dbReference type="InterPro" id="IPR001991">
    <property type="entry name" value="Na-dicarboxylate_symporter"/>
</dbReference>
<dbReference type="PRINTS" id="PR00173">
    <property type="entry name" value="EDTRNSPORT"/>
</dbReference>
<dbReference type="eggNOG" id="COG1301">
    <property type="taxonomic scope" value="Bacteria"/>
</dbReference>
<accession>A0A078L456</accession>
<dbReference type="Gene3D" id="1.10.3860.10">
    <property type="entry name" value="Sodium:dicarboxylate symporter"/>
    <property type="match status" value="1"/>
</dbReference>
<keyword evidence="6 7" id="KW-0472">Membrane</keyword>
<keyword evidence="5 7" id="KW-1133">Transmembrane helix</keyword>
<evidence type="ECO:0000313" key="9">
    <source>
        <dbReference type="Proteomes" id="UP000044071"/>
    </source>
</evidence>
<organism evidence="8 9">
    <name type="scientific">Legionella massiliensis</name>
    <dbReference type="NCBI Taxonomy" id="1034943"/>
    <lineage>
        <taxon>Bacteria</taxon>
        <taxon>Pseudomonadati</taxon>
        <taxon>Pseudomonadota</taxon>
        <taxon>Gammaproteobacteria</taxon>
        <taxon>Legionellales</taxon>
        <taxon>Legionellaceae</taxon>
        <taxon>Legionella</taxon>
    </lineage>
</organism>
<evidence type="ECO:0000313" key="8">
    <source>
        <dbReference type="EMBL" id="CDZ78728.1"/>
    </source>
</evidence>
<dbReference type="PANTHER" id="PTHR42865">
    <property type="entry name" value="PROTON/GLUTAMATE-ASPARTATE SYMPORTER"/>
    <property type="match status" value="1"/>
</dbReference>
<feature type="transmembrane region" description="Helical" evidence="7">
    <location>
        <begin position="12"/>
        <end position="31"/>
    </location>
</feature>
<gene>
    <name evidence="8" type="primary">gltT_2</name>
    <name evidence="8" type="ORF">BN59_03041</name>
</gene>
<keyword evidence="9" id="KW-1185">Reference proteome</keyword>
<comment type="subcellular location">
    <subcellularLocation>
        <location evidence="1">Membrane</location>
        <topology evidence="1">Multi-pass membrane protein</topology>
    </subcellularLocation>
</comment>
<dbReference type="EMBL" id="CCSB01000003">
    <property type="protein sequence ID" value="CDZ78728.1"/>
    <property type="molecule type" value="Genomic_DNA"/>
</dbReference>
<reference evidence="8 9" key="1">
    <citation type="submission" date="2014-06" db="EMBL/GenBank/DDBJ databases">
        <authorList>
            <person name="Urmite Genomes Urmite Genomes"/>
        </authorList>
    </citation>
    <scope>NUCLEOTIDE SEQUENCE [LARGE SCALE GENOMIC DNA]</scope>
</reference>
<feature type="transmembrane region" description="Helical" evidence="7">
    <location>
        <begin position="327"/>
        <end position="348"/>
    </location>
</feature>
<dbReference type="Proteomes" id="UP000044071">
    <property type="component" value="Unassembled WGS sequence"/>
</dbReference>
<dbReference type="AlphaFoldDB" id="A0A078L456"/>
<dbReference type="GO" id="GO:0015293">
    <property type="term" value="F:symporter activity"/>
    <property type="evidence" value="ECO:0007669"/>
    <property type="project" value="InterPro"/>
</dbReference>
<evidence type="ECO:0000256" key="3">
    <source>
        <dbReference type="ARBA" id="ARBA00022448"/>
    </source>
</evidence>
<dbReference type="GO" id="GO:0005886">
    <property type="term" value="C:plasma membrane"/>
    <property type="evidence" value="ECO:0007669"/>
    <property type="project" value="TreeGrafter"/>
</dbReference>
<feature type="transmembrane region" description="Helical" evidence="7">
    <location>
        <begin position="221"/>
        <end position="243"/>
    </location>
</feature>
<evidence type="ECO:0000256" key="5">
    <source>
        <dbReference type="ARBA" id="ARBA00022989"/>
    </source>
</evidence>
<keyword evidence="3" id="KW-0813">Transport</keyword>
<proteinExistence type="inferred from homology"/>
<dbReference type="STRING" id="1034943.BN59_03041"/>
<dbReference type="SUPFAM" id="SSF118215">
    <property type="entry name" value="Proton glutamate symport protein"/>
    <property type="match status" value="1"/>
</dbReference>
<dbReference type="InterPro" id="IPR036458">
    <property type="entry name" value="Na:dicarbo_symporter_sf"/>
</dbReference>
<dbReference type="PANTHER" id="PTHR42865:SF5">
    <property type="entry name" value="L-CYSTINE TRANSPORTER TCYP"/>
    <property type="match status" value="1"/>
</dbReference>
<feature type="transmembrane region" description="Helical" evidence="7">
    <location>
        <begin position="87"/>
        <end position="106"/>
    </location>
</feature>
<evidence type="ECO:0000256" key="7">
    <source>
        <dbReference type="SAM" id="Phobius"/>
    </source>
</evidence>
<keyword evidence="4 7" id="KW-0812">Transmembrane</keyword>
<evidence type="ECO:0000256" key="2">
    <source>
        <dbReference type="ARBA" id="ARBA00006148"/>
    </source>
</evidence>